<gene>
    <name evidence="1" type="ORF">FCS21_01680</name>
</gene>
<dbReference type="AlphaFoldDB" id="A0A8H2JPJ3"/>
<dbReference type="RefSeq" id="WP_138620244.1">
    <property type="nucleotide sequence ID" value="NZ_SZVP01000001.1"/>
</dbReference>
<accession>A0A8H2JPJ3</accession>
<reference evidence="1 2" key="1">
    <citation type="submission" date="2019-05" db="EMBL/GenBank/DDBJ databases">
        <title>Colwellia ponticola sp. nov., isolated from seawater.</title>
        <authorList>
            <person name="Yoon J.-H."/>
        </authorList>
    </citation>
    <scope>NUCLEOTIDE SEQUENCE [LARGE SCALE GENOMIC DNA]</scope>
    <source>
        <strain evidence="1 2">OISW-25</strain>
    </source>
</reference>
<evidence type="ECO:0000313" key="1">
    <source>
        <dbReference type="EMBL" id="TMM47711.1"/>
    </source>
</evidence>
<dbReference type="Proteomes" id="UP000307702">
    <property type="component" value="Unassembled WGS sequence"/>
</dbReference>
<evidence type="ECO:0000313" key="2">
    <source>
        <dbReference type="Proteomes" id="UP000307702"/>
    </source>
</evidence>
<protein>
    <submittedName>
        <fullName evidence="1">Uncharacterized protein</fullName>
    </submittedName>
</protein>
<organism evidence="1 2">
    <name type="scientific">Colwellia ponticola</name>
    <dbReference type="NCBI Taxonomy" id="2304625"/>
    <lineage>
        <taxon>Bacteria</taxon>
        <taxon>Pseudomonadati</taxon>
        <taxon>Pseudomonadota</taxon>
        <taxon>Gammaproteobacteria</taxon>
        <taxon>Alteromonadales</taxon>
        <taxon>Colwelliaceae</taxon>
        <taxon>Colwellia</taxon>
    </lineage>
</organism>
<dbReference type="OrthoDB" id="6215342at2"/>
<keyword evidence="2" id="KW-1185">Reference proteome</keyword>
<comment type="caution">
    <text evidence="1">The sequence shown here is derived from an EMBL/GenBank/DDBJ whole genome shotgun (WGS) entry which is preliminary data.</text>
</comment>
<name>A0A8H2JPJ3_9GAMM</name>
<sequence>MTEALPITIKINDDLRDQFTTLHSVTNKLEAQFNFQALTANWYGDEEKVLSITLSLETPKSFEQRKAGFEQLSANKYIISHFSDDVIYCVNKAEQQVCCAIAMTSSEIDLLALHPKLLTIFTQTKLHKVLNLFAKKHSLTAI</sequence>
<dbReference type="EMBL" id="SZVP01000001">
    <property type="protein sequence ID" value="TMM47711.1"/>
    <property type="molecule type" value="Genomic_DNA"/>
</dbReference>
<proteinExistence type="predicted"/>